<dbReference type="Pfam" id="PF05140">
    <property type="entry name" value="ResB"/>
    <property type="match status" value="1"/>
</dbReference>
<keyword evidence="2 6" id="KW-0812">Transmembrane</keyword>
<dbReference type="EMBL" id="FNDZ01000003">
    <property type="protein sequence ID" value="SDI54368.1"/>
    <property type="molecule type" value="Genomic_DNA"/>
</dbReference>
<protein>
    <submittedName>
        <fullName evidence="8">Cytochrome c biogenesis protein</fullName>
    </submittedName>
</protein>
<dbReference type="InterPro" id="IPR023494">
    <property type="entry name" value="Cyt_c_bgen_Ccs1/CcsB/ResB"/>
</dbReference>
<keyword evidence="5 6" id="KW-0472">Membrane</keyword>
<dbReference type="PANTHER" id="PTHR31566:SF0">
    <property type="entry name" value="CYTOCHROME C BIOGENESIS PROTEIN CCS1, CHLOROPLASTIC"/>
    <property type="match status" value="1"/>
</dbReference>
<dbReference type="Proteomes" id="UP000183255">
    <property type="component" value="Unassembled WGS sequence"/>
</dbReference>
<evidence type="ECO:0000256" key="4">
    <source>
        <dbReference type="ARBA" id="ARBA00022989"/>
    </source>
</evidence>
<proteinExistence type="predicted"/>
<feature type="transmembrane region" description="Helical" evidence="6">
    <location>
        <begin position="70"/>
        <end position="88"/>
    </location>
</feature>
<feature type="transmembrane region" description="Helical" evidence="6">
    <location>
        <begin position="367"/>
        <end position="388"/>
    </location>
</feature>
<evidence type="ECO:0000256" key="2">
    <source>
        <dbReference type="ARBA" id="ARBA00022692"/>
    </source>
</evidence>
<keyword evidence="3" id="KW-0201">Cytochrome c-type biogenesis</keyword>
<dbReference type="GO" id="GO:0016020">
    <property type="term" value="C:membrane"/>
    <property type="evidence" value="ECO:0007669"/>
    <property type="project" value="UniProtKB-SubCell"/>
</dbReference>
<sequence length="434" mass="49509">MGMKKKTSSALRFLASMKFGMLLLGLLALYATAGTLIPQGQTLSYYRENYDSTVFFIIEKLKLYKVYESIYFISLTALLTLNLLFCTLRRIPSARAQYQKEGDASLHLKKNHQIIKELNEGTHPKELLKSLGFGKIKELEEQGQKIYFSSRRRAGYFGSTLVHLGLLFVIVAFALGKIMGYESFVRGIPGDLLTVENTSYTLSLQDFDIFYREDYSIQQYLSSVEVLDEGETVKKRGDTSVNHPLSFEGYRVYQYGTGWMMDLIIRKQGEEILRDRFYQGDFRTFGENLVLEFRSFYPDLVVSEGMPYTKTPFLNRPRALYVLYEDGLSVDMNVAGPGQTISYGDYTMELYEPRLYTVLQVVKDPGAVYAGLGGFLMLAGLFLTFYYVPQYLLLIEKEGRVTLYGGAVKNQETFSMYIHEKLSVESAGDLDESD</sequence>
<comment type="subcellular location">
    <subcellularLocation>
        <location evidence="1">Membrane</location>
        <topology evidence="1">Multi-pass membrane protein</topology>
    </subcellularLocation>
</comment>
<evidence type="ECO:0000256" key="6">
    <source>
        <dbReference type="SAM" id="Phobius"/>
    </source>
</evidence>
<dbReference type="PANTHER" id="PTHR31566">
    <property type="entry name" value="CYTOCHROME C BIOGENESIS PROTEIN CCS1, CHLOROPLASTIC"/>
    <property type="match status" value="1"/>
</dbReference>
<dbReference type="AlphaFoldDB" id="A0A1G8LFB5"/>
<evidence type="ECO:0000313" key="8">
    <source>
        <dbReference type="EMBL" id="SDI54368.1"/>
    </source>
</evidence>
<reference evidence="8 9" key="1">
    <citation type="submission" date="2016-10" db="EMBL/GenBank/DDBJ databases">
        <authorList>
            <person name="de Groot N.N."/>
        </authorList>
    </citation>
    <scope>NUCLEOTIDE SEQUENCE [LARGE SCALE GENOMIC DNA]</scope>
    <source>
        <strain evidence="8 9">CGMCC 1.5058</strain>
    </source>
</reference>
<evidence type="ECO:0000256" key="1">
    <source>
        <dbReference type="ARBA" id="ARBA00004141"/>
    </source>
</evidence>
<organism evidence="8 9">
    <name type="scientific">Proteiniclasticum ruminis</name>
    <dbReference type="NCBI Taxonomy" id="398199"/>
    <lineage>
        <taxon>Bacteria</taxon>
        <taxon>Bacillati</taxon>
        <taxon>Bacillota</taxon>
        <taxon>Clostridia</taxon>
        <taxon>Eubacteriales</taxon>
        <taxon>Clostridiaceae</taxon>
        <taxon>Proteiniclasticum</taxon>
    </lineage>
</organism>
<gene>
    <name evidence="8" type="ORF">SAMN05421804_10367</name>
</gene>
<dbReference type="GO" id="GO:0017004">
    <property type="term" value="P:cytochrome complex assembly"/>
    <property type="evidence" value="ECO:0007669"/>
    <property type="project" value="UniProtKB-KW"/>
</dbReference>
<name>A0A1G8LFB5_9CLOT</name>
<evidence type="ECO:0000313" key="9">
    <source>
        <dbReference type="Proteomes" id="UP000183255"/>
    </source>
</evidence>
<feature type="transmembrane region" description="Helical" evidence="6">
    <location>
        <begin position="154"/>
        <end position="176"/>
    </location>
</feature>
<evidence type="ECO:0000259" key="7">
    <source>
        <dbReference type="Pfam" id="PF05140"/>
    </source>
</evidence>
<feature type="domain" description="ResB-like" evidence="7">
    <location>
        <begin position="17"/>
        <end position="257"/>
    </location>
</feature>
<evidence type="ECO:0000256" key="3">
    <source>
        <dbReference type="ARBA" id="ARBA00022748"/>
    </source>
</evidence>
<keyword evidence="4 6" id="KW-1133">Transmembrane helix</keyword>
<accession>A0A1G8LFB5</accession>
<evidence type="ECO:0000256" key="5">
    <source>
        <dbReference type="ARBA" id="ARBA00023136"/>
    </source>
</evidence>
<dbReference type="InterPro" id="IPR007816">
    <property type="entry name" value="ResB-like_domain"/>
</dbReference>